<sequence>MTQQTLGRTETAPSNGTRRTLVAYGLGALATAAGLGYALADQLALGGLDRHLHALYDPVGRYGEAGPLYGYVYAVGVLGLLCWWANLRLVRRGIGAARRWGWVTLAAATLPVLAPLVLQEYGRPVIPLSLAAGYLVAWLCGLAGLLVGRGRAAV</sequence>
<feature type="transmembrane region" description="Helical" evidence="1">
    <location>
        <begin position="21"/>
        <end position="40"/>
    </location>
</feature>
<keyword evidence="1" id="KW-0812">Transmembrane</keyword>
<dbReference type="Proteomes" id="UP000182241">
    <property type="component" value="Unassembled WGS sequence"/>
</dbReference>
<keyword evidence="1" id="KW-1133">Transmembrane helix</keyword>
<name>A0A1H4IDN5_TSUTY</name>
<evidence type="ECO:0000313" key="2">
    <source>
        <dbReference type="EMBL" id="SEB32040.1"/>
    </source>
</evidence>
<feature type="transmembrane region" description="Helical" evidence="1">
    <location>
        <begin position="68"/>
        <end position="87"/>
    </location>
</feature>
<keyword evidence="3" id="KW-1185">Reference proteome</keyword>
<dbReference type="AlphaFoldDB" id="A0A1H4IDN5"/>
<accession>A0A1H4IDN5</accession>
<proteinExistence type="predicted"/>
<dbReference type="EMBL" id="FNSA01000001">
    <property type="protein sequence ID" value="SEB32040.1"/>
    <property type="molecule type" value="Genomic_DNA"/>
</dbReference>
<organism evidence="2 3">
    <name type="scientific">Tsukamurella tyrosinosolvens</name>
    <dbReference type="NCBI Taxonomy" id="57704"/>
    <lineage>
        <taxon>Bacteria</taxon>
        <taxon>Bacillati</taxon>
        <taxon>Actinomycetota</taxon>
        <taxon>Actinomycetes</taxon>
        <taxon>Mycobacteriales</taxon>
        <taxon>Tsukamurellaceae</taxon>
        <taxon>Tsukamurella</taxon>
    </lineage>
</organism>
<gene>
    <name evidence="2" type="ORF">SAMN04489793_0288</name>
</gene>
<reference evidence="3" key="1">
    <citation type="submission" date="2016-10" db="EMBL/GenBank/DDBJ databases">
        <authorList>
            <person name="Varghese N."/>
            <person name="Submissions S."/>
        </authorList>
    </citation>
    <scope>NUCLEOTIDE SEQUENCE [LARGE SCALE GENOMIC DNA]</scope>
    <source>
        <strain evidence="3">DSM 44234</strain>
    </source>
</reference>
<feature type="transmembrane region" description="Helical" evidence="1">
    <location>
        <begin position="99"/>
        <end position="118"/>
    </location>
</feature>
<feature type="transmembrane region" description="Helical" evidence="1">
    <location>
        <begin position="124"/>
        <end position="148"/>
    </location>
</feature>
<keyword evidence="1" id="KW-0472">Membrane</keyword>
<evidence type="ECO:0000256" key="1">
    <source>
        <dbReference type="SAM" id="Phobius"/>
    </source>
</evidence>
<evidence type="ECO:0000313" key="3">
    <source>
        <dbReference type="Proteomes" id="UP000182241"/>
    </source>
</evidence>
<protein>
    <submittedName>
        <fullName evidence="2">Uncharacterized protein</fullName>
    </submittedName>
</protein>